<evidence type="ECO:0000256" key="2">
    <source>
        <dbReference type="SAM" id="MobiDB-lite"/>
    </source>
</evidence>
<feature type="coiled-coil region" evidence="1">
    <location>
        <begin position="926"/>
        <end position="953"/>
    </location>
</feature>
<gene>
    <name evidence="3" type="ORF">VTK73DRAFT_769</name>
</gene>
<keyword evidence="1" id="KW-0175">Coiled coil</keyword>
<protein>
    <submittedName>
        <fullName evidence="3">Uncharacterized protein</fullName>
    </submittedName>
</protein>
<dbReference type="InterPro" id="IPR011990">
    <property type="entry name" value="TPR-like_helical_dom_sf"/>
</dbReference>
<feature type="compositionally biased region" description="Basic and acidic residues" evidence="2">
    <location>
        <begin position="994"/>
        <end position="1003"/>
    </location>
</feature>
<keyword evidence="4" id="KW-1185">Reference proteome</keyword>
<organism evidence="3 4">
    <name type="scientific">Phialemonium thermophilum</name>
    <dbReference type="NCBI Taxonomy" id="223376"/>
    <lineage>
        <taxon>Eukaryota</taxon>
        <taxon>Fungi</taxon>
        <taxon>Dikarya</taxon>
        <taxon>Ascomycota</taxon>
        <taxon>Pezizomycotina</taxon>
        <taxon>Sordariomycetes</taxon>
        <taxon>Sordariomycetidae</taxon>
        <taxon>Cephalothecales</taxon>
        <taxon>Cephalothecaceae</taxon>
        <taxon>Phialemonium</taxon>
    </lineage>
</organism>
<dbReference type="Gene3D" id="1.25.40.10">
    <property type="entry name" value="Tetratricopeptide repeat domain"/>
    <property type="match status" value="1"/>
</dbReference>
<name>A0ABR3XDI1_9PEZI</name>
<evidence type="ECO:0000313" key="4">
    <source>
        <dbReference type="Proteomes" id="UP001586593"/>
    </source>
</evidence>
<dbReference type="EMBL" id="JAZHXJ010000117">
    <property type="protein sequence ID" value="KAL1873806.1"/>
    <property type="molecule type" value="Genomic_DNA"/>
</dbReference>
<evidence type="ECO:0000313" key="3">
    <source>
        <dbReference type="EMBL" id="KAL1873806.1"/>
    </source>
</evidence>
<proteinExistence type="predicted"/>
<sequence>MSSPPLPLQSKVAITAIRGLIVGTSCSLLLIAEDRRRRINNARSAIYNGQRIKAARNYRSGGAELALALEEEVLLDAESLHLTPQTVAKSARNQGNDWVRPPRLGLHGGAPGASDTERSIIPDLGVVDHASVGAGTLQTSNSEGKDLANLHVRASPLRQNERAVRLRELSKTRGARAQASAVKTFAFPKLEDVIGVIEDAVGTKDPRRLAVAVQLVPQAIRARQGSESVDNSLRQAATHLCLACLDLGRADEARQLLRSIVDQGPLSEEAYMELKPFDLIEQLLDELEKLSSCETNVKREKLGLAVALFLPTLTQKPRAGNDRALDIARRLLAYSFAAGQLGHVEQLYWRSLAYTENRNDYQHTAWFISNLHQHGEYRPAIKIFLLNYAKLTPDADSFYAAGDVVVDSVTASFSYKVEQVLKALLQLQSRTSLPLKTVWVIKLLEAHWKRHADFSKTECLFQTLSSGLDSAVRHPDGVYRMMMEIAFDAGRPELAESYFSQLVRQRPELASNVRLLALLAEHKAKLGDWDGVWKTFSDMNLESEEDRIACGRAFVPILKHYSRIHTITETENFIKPFVDELGVPITSYTMTFMANQYGSVRDLESLLQWLKYCADSGVEVNATMSNTILTNCRLRWKFAFKDLRHIFLKLRALSPGLVDQKTEYTLRNAAVSATHGRAAVRRILSLGGHANKRAFQGKSAAVSDILQEMKEQLSFGRPGQCLRIYKRAISIGMPFSSRALCIAVQASLKAYPDDVSNAYRLVQRAQQDGADVSSAAVPIMVEQMRIIKRTTAKKSWVHAINKAVEQLQAKQIKVSDFVLNLAGMTLLNGGYFAEAAEFALKAAEVSSSSQPCYNMHNFTILSSACAELGDVDGLRWAIDKAKSSEYWTGHHCLRTLKRIRRRMVSSLQMREAPSVAAAREVIVAAIADALEARRKLREEREILGREVMEIMKKAAVDEAAHGSAAGHIEPFGLDGGFKAETGSDSGVDVLSDPGLDRSDRDGLDGPSSAEDMSSDEDFTALDYRRPPMRPPPQKHLGVRRKHSVGALSG</sequence>
<reference evidence="3 4" key="1">
    <citation type="journal article" date="2024" name="Commun. Biol.">
        <title>Comparative genomic analysis of thermophilic fungi reveals convergent evolutionary adaptations and gene losses.</title>
        <authorList>
            <person name="Steindorff A.S."/>
            <person name="Aguilar-Pontes M.V."/>
            <person name="Robinson A.J."/>
            <person name="Andreopoulos B."/>
            <person name="LaButti K."/>
            <person name="Kuo A."/>
            <person name="Mondo S."/>
            <person name="Riley R."/>
            <person name="Otillar R."/>
            <person name="Haridas S."/>
            <person name="Lipzen A."/>
            <person name="Grimwood J."/>
            <person name="Schmutz J."/>
            <person name="Clum A."/>
            <person name="Reid I.D."/>
            <person name="Moisan M.C."/>
            <person name="Butler G."/>
            <person name="Nguyen T.T.M."/>
            <person name="Dewar K."/>
            <person name="Conant G."/>
            <person name="Drula E."/>
            <person name="Henrissat B."/>
            <person name="Hansel C."/>
            <person name="Singer S."/>
            <person name="Hutchinson M.I."/>
            <person name="de Vries R.P."/>
            <person name="Natvig D.O."/>
            <person name="Powell A.J."/>
            <person name="Tsang A."/>
            <person name="Grigoriev I.V."/>
        </authorList>
    </citation>
    <scope>NUCLEOTIDE SEQUENCE [LARGE SCALE GENOMIC DNA]</scope>
    <source>
        <strain evidence="3 4">ATCC 24622</strain>
    </source>
</reference>
<accession>A0ABR3XDI1</accession>
<comment type="caution">
    <text evidence="3">The sequence shown here is derived from an EMBL/GenBank/DDBJ whole genome shotgun (WGS) entry which is preliminary data.</text>
</comment>
<evidence type="ECO:0000256" key="1">
    <source>
        <dbReference type="SAM" id="Coils"/>
    </source>
</evidence>
<feature type="region of interest" description="Disordered" evidence="2">
    <location>
        <begin position="983"/>
        <end position="1049"/>
    </location>
</feature>
<dbReference type="Proteomes" id="UP001586593">
    <property type="component" value="Unassembled WGS sequence"/>
</dbReference>